<name>A0ABU8X9F3_9BURK</name>
<dbReference type="InterPro" id="IPR036937">
    <property type="entry name" value="Adhesion_dom_fimbrial_sf"/>
</dbReference>
<feature type="chain" id="PRO_5046434754" evidence="5">
    <location>
        <begin position="25"/>
        <end position="187"/>
    </location>
</feature>
<keyword evidence="3 5" id="KW-0732">Signal</keyword>
<dbReference type="Gene3D" id="2.60.40.1090">
    <property type="entry name" value="Fimbrial-type adhesion domain"/>
    <property type="match status" value="1"/>
</dbReference>
<protein>
    <submittedName>
        <fullName evidence="6">Fimbrial protein</fullName>
    </submittedName>
</protein>
<evidence type="ECO:0000313" key="7">
    <source>
        <dbReference type="Proteomes" id="UP001367030"/>
    </source>
</evidence>
<evidence type="ECO:0000256" key="3">
    <source>
        <dbReference type="ARBA" id="ARBA00022729"/>
    </source>
</evidence>
<dbReference type="InterPro" id="IPR008966">
    <property type="entry name" value="Adhesion_dom_sf"/>
</dbReference>
<evidence type="ECO:0000256" key="1">
    <source>
        <dbReference type="ARBA" id="ARBA00004561"/>
    </source>
</evidence>
<feature type="signal peptide" evidence="5">
    <location>
        <begin position="1"/>
        <end position="24"/>
    </location>
</feature>
<keyword evidence="4" id="KW-0281">Fimbrium</keyword>
<keyword evidence="7" id="KW-1185">Reference proteome</keyword>
<dbReference type="Proteomes" id="UP001367030">
    <property type="component" value="Unassembled WGS sequence"/>
</dbReference>
<dbReference type="SUPFAM" id="SSF49401">
    <property type="entry name" value="Bacterial adhesins"/>
    <property type="match status" value="1"/>
</dbReference>
<dbReference type="Pfam" id="PF16970">
    <property type="entry name" value="FimA"/>
    <property type="match status" value="1"/>
</dbReference>
<comment type="subcellular location">
    <subcellularLocation>
        <location evidence="1">Fimbrium</location>
    </subcellularLocation>
</comment>
<dbReference type="RefSeq" id="WP_340336514.1">
    <property type="nucleotide sequence ID" value="NZ_JBBKZS010000007.1"/>
</dbReference>
<comment type="caution">
    <text evidence="6">The sequence shown here is derived from an EMBL/GenBank/DDBJ whole genome shotgun (WGS) entry which is preliminary data.</text>
</comment>
<dbReference type="PANTHER" id="PTHR33420">
    <property type="entry name" value="FIMBRIAL SUBUNIT ELFA-RELATED"/>
    <property type="match status" value="1"/>
</dbReference>
<evidence type="ECO:0000256" key="4">
    <source>
        <dbReference type="ARBA" id="ARBA00023263"/>
    </source>
</evidence>
<dbReference type="PANTHER" id="PTHR33420:SF3">
    <property type="entry name" value="FIMBRIAL SUBUNIT ELFA"/>
    <property type="match status" value="1"/>
</dbReference>
<evidence type="ECO:0000256" key="2">
    <source>
        <dbReference type="ARBA" id="ARBA00006671"/>
    </source>
</evidence>
<reference evidence="6 7" key="1">
    <citation type="submission" date="2024-03" db="EMBL/GenBank/DDBJ databases">
        <title>Novel species of the genus Variovorax.</title>
        <authorList>
            <person name="Liu Q."/>
            <person name="Xin Y.-H."/>
        </authorList>
    </citation>
    <scope>NUCLEOTIDE SEQUENCE [LARGE SCALE GENOMIC DNA]</scope>
    <source>
        <strain evidence="6 7">KACC 18901</strain>
    </source>
</reference>
<sequence>MKSKFAAIAIATSLLGLASIGAHAADGTITITGTVTDSTCSINGIASGAQADKAVVLPTVSAGSLATNGATAGTSSPTDLNFSLSGCTGPATKAIASFENGTNVDQTTGNLKNTASTGPATNVQVRLLNSSMQPINLTNNSNNTLASNAATITSGNALLKYFAQYFATGKATSGAVNTSVQYTMQYQ</sequence>
<evidence type="ECO:0000256" key="5">
    <source>
        <dbReference type="SAM" id="SignalP"/>
    </source>
</evidence>
<accession>A0ABU8X9F3</accession>
<proteinExistence type="inferred from homology"/>
<dbReference type="EMBL" id="JBBKZS010000007">
    <property type="protein sequence ID" value="MEJ8856443.1"/>
    <property type="molecule type" value="Genomic_DNA"/>
</dbReference>
<comment type="similarity">
    <text evidence="2">Belongs to the fimbrial protein family.</text>
</comment>
<evidence type="ECO:0000313" key="6">
    <source>
        <dbReference type="EMBL" id="MEJ8856443.1"/>
    </source>
</evidence>
<organism evidence="6 7">
    <name type="scientific">Variovorax robiniae</name>
    <dbReference type="NCBI Taxonomy" id="1836199"/>
    <lineage>
        <taxon>Bacteria</taxon>
        <taxon>Pseudomonadati</taxon>
        <taxon>Pseudomonadota</taxon>
        <taxon>Betaproteobacteria</taxon>
        <taxon>Burkholderiales</taxon>
        <taxon>Comamonadaceae</taxon>
        <taxon>Variovorax</taxon>
    </lineage>
</organism>
<dbReference type="InterPro" id="IPR039458">
    <property type="entry name" value="FimA-like"/>
</dbReference>
<gene>
    <name evidence="6" type="ORF">WKW79_17825</name>
</gene>
<dbReference type="InterPro" id="IPR050263">
    <property type="entry name" value="Bact_Fimbrial_Adh_Pro"/>
</dbReference>